<organism evidence="2">
    <name type="scientific">Oryza sativa subsp. japonica</name>
    <name type="common">Rice</name>
    <dbReference type="NCBI Taxonomy" id="39947"/>
    <lineage>
        <taxon>Eukaryota</taxon>
        <taxon>Viridiplantae</taxon>
        <taxon>Streptophyta</taxon>
        <taxon>Embryophyta</taxon>
        <taxon>Tracheophyta</taxon>
        <taxon>Spermatophyta</taxon>
        <taxon>Magnoliopsida</taxon>
        <taxon>Liliopsida</taxon>
        <taxon>Poales</taxon>
        <taxon>Poaceae</taxon>
        <taxon>BOP clade</taxon>
        <taxon>Oryzoideae</taxon>
        <taxon>Oryzeae</taxon>
        <taxon>Oryzinae</taxon>
        <taxon>Oryza</taxon>
        <taxon>Oryza sativa</taxon>
    </lineage>
</organism>
<feature type="region of interest" description="Disordered" evidence="1">
    <location>
        <begin position="108"/>
        <end position="191"/>
    </location>
</feature>
<reference evidence="2" key="2">
    <citation type="submission" date="2008-12" db="EMBL/GenBank/DDBJ databases">
        <title>Improved gene annotation of the rice (Oryza sativa) genomes.</title>
        <authorList>
            <person name="Wang J."/>
            <person name="Li R."/>
            <person name="Fan W."/>
            <person name="Huang Q."/>
            <person name="Zhang J."/>
            <person name="Zhou Y."/>
            <person name="Hu Y."/>
            <person name="Zi S."/>
            <person name="Li J."/>
            <person name="Ni P."/>
            <person name="Zheng H."/>
            <person name="Zhang Y."/>
            <person name="Zhao M."/>
            <person name="Hao Q."/>
            <person name="McDermott J."/>
            <person name="Samudrala R."/>
            <person name="Kristiansen K."/>
            <person name="Wong G.K.-S."/>
        </authorList>
    </citation>
    <scope>NUCLEOTIDE SEQUENCE</scope>
</reference>
<accession>B9FJZ3</accession>
<sequence length="191" mass="20119">MAAVDAVALLAVVSALAFLVTPYVRMVAAEVGGLVSDLEAAGGAVVVLRAVRRGGPRGRRSRAWPVLVPWEPLGATGPEVAESPGAAGLRKAVEFDIQLETEKCVRGQQQRLLPLPGGTRRASRGRRGAPRPARRRAPRARGGAQEDGAAQRPHRAHLPLAVRVPQGEDGGLGRQEGAPDQEVGSRLLPWP</sequence>
<dbReference type="PANTHER" id="PTHR46996:SF6">
    <property type="entry name" value="OS05G0488500 PROTEIN"/>
    <property type="match status" value="1"/>
</dbReference>
<dbReference type="PANTHER" id="PTHR46996">
    <property type="entry name" value="OS05G0488500 PROTEIN"/>
    <property type="match status" value="1"/>
</dbReference>
<reference evidence="2" key="1">
    <citation type="journal article" date="2005" name="PLoS Biol.">
        <title>The genomes of Oryza sativa: a history of duplications.</title>
        <authorList>
            <person name="Yu J."/>
            <person name="Wang J."/>
            <person name="Lin W."/>
            <person name="Li S."/>
            <person name="Li H."/>
            <person name="Zhou J."/>
            <person name="Ni P."/>
            <person name="Dong W."/>
            <person name="Hu S."/>
            <person name="Zeng C."/>
            <person name="Zhang J."/>
            <person name="Zhang Y."/>
            <person name="Li R."/>
            <person name="Xu Z."/>
            <person name="Li S."/>
            <person name="Li X."/>
            <person name="Zheng H."/>
            <person name="Cong L."/>
            <person name="Lin L."/>
            <person name="Yin J."/>
            <person name="Geng J."/>
            <person name="Li G."/>
            <person name="Shi J."/>
            <person name="Liu J."/>
            <person name="Lv H."/>
            <person name="Li J."/>
            <person name="Wang J."/>
            <person name="Deng Y."/>
            <person name="Ran L."/>
            <person name="Shi X."/>
            <person name="Wang X."/>
            <person name="Wu Q."/>
            <person name="Li C."/>
            <person name="Ren X."/>
            <person name="Wang J."/>
            <person name="Wang X."/>
            <person name="Li D."/>
            <person name="Liu D."/>
            <person name="Zhang X."/>
            <person name="Ji Z."/>
            <person name="Zhao W."/>
            <person name="Sun Y."/>
            <person name="Zhang Z."/>
            <person name="Bao J."/>
            <person name="Han Y."/>
            <person name="Dong L."/>
            <person name="Ji J."/>
            <person name="Chen P."/>
            <person name="Wu S."/>
            <person name="Liu J."/>
            <person name="Xiao Y."/>
            <person name="Bu D."/>
            <person name="Tan J."/>
            <person name="Yang L."/>
            <person name="Ye C."/>
            <person name="Zhang J."/>
            <person name="Xu J."/>
            <person name="Zhou Y."/>
            <person name="Yu Y."/>
            <person name="Zhang B."/>
            <person name="Zhuang S."/>
            <person name="Wei H."/>
            <person name="Liu B."/>
            <person name="Lei M."/>
            <person name="Yu H."/>
            <person name="Li Y."/>
            <person name="Xu H."/>
            <person name="Wei S."/>
            <person name="He X."/>
            <person name="Fang L."/>
            <person name="Zhang Z."/>
            <person name="Zhang Y."/>
            <person name="Huang X."/>
            <person name="Su Z."/>
            <person name="Tong W."/>
            <person name="Li J."/>
            <person name="Tong Z."/>
            <person name="Li S."/>
            <person name="Ye J."/>
            <person name="Wang L."/>
            <person name="Fang L."/>
            <person name="Lei T."/>
            <person name="Chen C."/>
            <person name="Chen H."/>
            <person name="Xu Z."/>
            <person name="Li H."/>
            <person name="Huang H."/>
            <person name="Zhang F."/>
            <person name="Xu H."/>
            <person name="Li N."/>
            <person name="Zhao C."/>
            <person name="Li S."/>
            <person name="Dong L."/>
            <person name="Huang Y."/>
            <person name="Li L."/>
            <person name="Xi Y."/>
            <person name="Qi Q."/>
            <person name="Li W."/>
            <person name="Zhang B."/>
            <person name="Hu W."/>
            <person name="Zhang Y."/>
            <person name="Tian X."/>
            <person name="Jiao Y."/>
            <person name="Liang X."/>
            <person name="Jin J."/>
            <person name="Gao L."/>
            <person name="Zheng W."/>
            <person name="Hao B."/>
            <person name="Liu S."/>
            <person name="Wang W."/>
            <person name="Yuan L."/>
            <person name="Cao M."/>
            <person name="McDermott J."/>
            <person name="Samudrala R."/>
            <person name="Wang J."/>
            <person name="Wong G.K."/>
            <person name="Yang H."/>
        </authorList>
    </citation>
    <scope>NUCLEOTIDE SEQUENCE [LARGE SCALE GENOMIC DNA]</scope>
</reference>
<proteinExistence type="predicted"/>
<protein>
    <submittedName>
        <fullName evidence="2">Uncharacterized protein</fullName>
    </submittedName>
</protein>
<dbReference type="Proteomes" id="UP000007752">
    <property type="component" value="Chromosome 5"/>
</dbReference>
<feature type="compositionally biased region" description="Basic residues" evidence="1">
    <location>
        <begin position="121"/>
        <end position="139"/>
    </location>
</feature>
<name>B9FJZ3_ORYSJ</name>
<dbReference type="EMBL" id="CM000142">
    <property type="protein sequence ID" value="EEE64174.1"/>
    <property type="molecule type" value="Genomic_DNA"/>
</dbReference>
<dbReference type="AlphaFoldDB" id="B9FJZ3"/>
<evidence type="ECO:0000256" key="1">
    <source>
        <dbReference type="SAM" id="MobiDB-lite"/>
    </source>
</evidence>
<evidence type="ECO:0000313" key="2">
    <source>
        <dbReference type="EMBL" id="EEE64174.1"/>
    </source>
</evidence>
<gene>
    <name evidence="2" type="ORF">OsJ_19006</name>
</gene>